<proteinExistence type="predicted"/>
<reference evidence="2" key="1">
    <citation type="journal article" date="2015" name="Nature">
        <title>Complex archaea that bridge the gap between prokaryotes and eukaryotes.</title>
        <authorList>
            <person name="Spang A."/>
            <person name="Saw J.H."/>
            <person name="Jorgensen S.L."/>
            <person name="Zaremba-Niedzwiedzka K."/>
            <person name="Martijn J."/>
            <person name="Lind A.E."/>
            <person name="van Eijk R."/>
            <person name="Schleper C."/>
            <person name="Guy L."/>
            <person name="Ettema T.J."/>
        </authorList>
    </citation>
    <scope>NUCLEOTIDE SEQUENCE</scope>
</reference>
<feature type="region of interest" description="Disordered" evidence="1">
    <location>
        <begin position="118"/>
        <end position="152"/>
    </location>
</feature>
<dbReference type="EMBL" id="LAZR01032134">
    <property type="protein sequence ID" value="KKL51768.1"/>
    <property type="molecule type" value="Genomic_DNA"/>
</dbReference>
<name>A0A0F9CQY8_9ZZZZ</name>
<evidence type="ECO:0000313" key="2">
    <source>
        <dbReference type="EMBL" id="KKL51768.1"/>
    </source>
</evidence>
<comment type="caution">
    <text evidence="2">The sequence shown here is derived from an EMBL/GenBank/DDBJ whole genome shotgun (WGS) entry which is preliminary data.</text>
</comment>
<dbReference type="AlphaFoldDB" id="A0A0F9CQY8"/>
<accession>A0A0F9CQY8</accession>
<feature type="non-terminal residue" evidence="2">
    <location>
        <position position="1"/>
    </location>
</feature>
<protein>
    <submittedName>
        <fullName evidence="2">Uncharacterized protein</fullName>
    </submittedName>
</protein>
<organism evidence="2">
    <name type="scientific">marine sediment metagenome</name>
    <dbReference type="NCBI Taxonomy" id="412755"/>
    <lineage>
        <taxon>unclassified sequences</taxon>
        <taxon>metagenomes</taxon>
        <taxon>ecological metagenomes</taxon>
    </lineage>
</organism>
<evidence type="ECO:0000256" key="1">
    <source>
        <dbReference type="SAM" id="MobiDB-lite"/>
    </source>
</evidence>
<sequence length="152" mass="16916">SVCLQRHYYFYRVGGFSYLSCSQFNISYVYVSRDVTGKEAISEPVESRAIEPAKVEQLTEPVVPEIDPEKEMWDRDLEDLQTMLRPLLFQDVLQTVGIMPPTQPGLVGPDGKTPLVQTRGNGKAGQIAGGYSRQGQERVPPEIPGTTEQEVS</sequence>
<gene>
    <name evidence="2" type="ORF">LCGC14_2292210</name>
</gene>